<accession>A0A1F4SH23</accession>
<proteinExistence type="inferred from homology"/>
<gene>
    <name evidence="7" type="ORF">A2310_02410</name>
</gene>
<evidence type="ECO:0000313" key="7">
    <source>
        <dbReference type="EMBL" id="OGC19748.1"/>
    </source>
</evidence>
<keyword evidence="4" id="KW-0378">Hydrolase</keyword>
<evidence type="ECO:0000256" key="4">
    <source>
        <dbReference type="ARBA" id="ARBA00022801"/>
    </source>
</evidence>
<dbReference type="Proteomes" id="UP000178417">
    <property type="component" value="Unassembled WGS sequence"/>
</dbReference>
<dbReference type="InterPro" id="IPR036962">
    <property type="entry name" value="Glyco_hydro_3_N_sf"/>
</dbReference>
<dbReference type="PROSITE" id="PS00775">
    <property type="entry name" value="GLYCOSYL_HYDROL_F3"/>
    <property type="match status" value="1"/>
</dbReference>
<keyword evidence="5" id="KW-0326">Glycosidase</keyword>
<dbReference type="InterPro" id="IPR019800">
    <property type="entry name" value="Glyco_hydro_3_AS"/>
</dbReference>
<dbReference type="InterPro" id="IPR050226">
    <property type="entry name" value="NagZ_Beta-hexosaminidase"/>
</dbReference>
<evidence type="ECO:0000256" key="3">
    <source>
        <dbReference type="ARBA" id="ARBA00012663"/>
    </source>
</evidence>
<sequence>MEGLQSVGIGYCAKHFPTLANTGNTDFDDKIIEFKMPIEQLHIAERYTPLIAHNLPAIMMSHVVFTGSCSPDTTNPASLSKDWINMLRNDLGFQGLIITDGVGALSLKAFTHSNTIRESMAKATLQAYKAGVDLVLGGAETYQTLRNAVLRCEIPIEQVRASAKRIKAFHERFPTFKPSINQDLKAQLETEAKSLYKDITGQNIQDN</sequence>
<comment type="similarity">
    <text evidence="2">Belongs to the glycosyl hydrolase 3 family.</text>
</comment>
<dbReference type="GO" id="GO:0004563">
    <property type="term" value="F:beta-N-acetylhexosaminidase activity"/>
    <property type="evidence" value="ECO:0007669"/>
    <property type="project" value="UniProtKB-EC"/>
</dbReference>
<organism evidence="7 8">
    <name type="scientific">candidate division WOR-1 bacterium RIFOXYB2_FULL_37_13</name>
    <dbReference type="NCBI Taxonomy" id="1802579"/>
    <lineage>
        <taxon>Bacteria</taxon>
        <taxon>Bacillati</taxon>
        <taxon>Saganbacteria</taxon>
    </lineage>
</organism>
<evidence type="ECO:0000256" key="1">
    <source>
        <dbReference type="ARBA" id="ARBA00001231"/>
    </source>
</evidence>
<dbReference type="InterPro" id="IPR017853">
    <property type="entry name" value="GH"/>
</dbReference>
<evidence type="ECO:0000256" key="2">
    <source>
        <dbReference type="ARBA" id="ARBA00005336"/>
    </source>
</evidence>
<evidence type="ECO:0000313" key="8">
    <source>
        <dbReference type="Proteomes" id="UP000178417"/>
    </source>
</evidence>
<dbReference type="PANTHER" id="PTHR30480">
    <property type="entry name" value="BETA-HEXOSAMINIDASE-RELATED"/>
    <property type="match status" value="1"/>
</dbReference>
<dbReference type="EMBL" id="MEUB01000059">
    <property type="protein sequence ID" value="OGC19748.1"/>
    <property type="molecule type" value="Genomic_DNA"/>
</dbReference>
<evidence type="ECO:0000259" key="6">
    <source>
        <dbReference type="Pfam" id="PF00933"/>
    </source>
</evidence>
<dbReference type="SUPFAM" id="SSF51445">
    <property type="entry name" value="(Trans)glycosidases"/>
    <property type="match status" value="1"/>
</dbReference>
<dbReference type="Pfam" id="PF00933">
    <property type="entry name" value="Glyco_hydro_3"/>
    <property type="match status" value="1"/>
</dbReference>
<comment type="catalytic activity">
    <reaction evidence="1">
        <text>Hydrolysis of terminal non-reducing N-acetyl-D-hexosamine residues in N-acetyl-beta-D-hexosaminides.</text>
        <dbReference type="EC" id="3.2.1.52"/>
    </reaction>
</comment>
<dbReference type="EC" id="3.2.1.52" evidence="3"/>
<comment type="caution">
    <text evidence="7">The sequence shown here is derived from an EMBL/GenBank/DDBJ whole genome shotgun (WGS) entry which is preliminary data.</text>
</comment>
<protein>
    <recommendedName>
        <fullName evidence="3">beta-N-acetylhexosaminidase</fullName>
        <ecNumber evidence="3">3.2.1.52</ecNumber>
    </recommendedName>
</protein>
<dbReference type="AlphaFoldDB" id="A0A1F4SH23"/>
<feature type="domain" description="Glycoside hydrolase family 3 N-terminal" evidence="6">
    <location>
        <begin position="1"/>
        <end position="167"/>
    </location>
</feature>
<dbReference type="PANTHER" id="PTHR30480:SF13">
    <property type="entry name" value="BETA-HEXOSAMINIDASE"/>
    <property type="match status" value="1"/>
</dbReference>
<dbReference type="GO" id="GO:0009254">
    <property type="term" value="P:peptidoglycan turnover"/>
    <property type="evidence" value="ECO:0007669"/>
    <property type="project" value="TreeGrafter"/>
</dbReference>
<reference evidence="7 8" key="1">
    <citation type="journal article" date="2016" name="Nat. Commun.">
        <title>Thousands of microbial genomes shed light on interconnected biogeochemical processes in an aquifer system.</title>
        <authorList>
            <person name="Anantharaman K."/>
            <person name="Brown C.T."/>
            <person name="Hug L.A."/>
            <person name="Sharon I."/>
            <person name="Castelle C.J."/>
            <person name="Probst A.J."/>
            <person name="Thomas B.C."/>
            <person name="Singh A."/>
            <person name="Wilkins M.J."/>
            <person name="Karaoz U."/>
            <person name="Brodie E.L."/>
            <person name="Williams K.H."/>
            <person name="Hubbard S.S."/>
            <person name="Banfield J.F."/>
        </authorList>
    </citation>
    <scope>NUCLEOTIDE SEQUENCE [LARGE SCALE GENOMIC DNA]</scope>
</reference>
<evidence type="ECO:0000256" key="5">
    <source>
        <dbReference type="ARBA" id="ARBA00023295"/>
    </source>
</evidence>
<name>A0A1F4SH23_UNCSA</name>
<dbReference type="STRING" id="1802579.A2310_02410"/>
<dbReference type="GO" id="GO:0005975">
    <property type="term" value="P:carbohydrate metabolic process"/>
    <property type="evidence" value="ECO:0007669"/>
    <property type="project" value="InterPro"/>
</dbReference>
<dbReference type="InterPro" id="IPR001764">
    <property type="entry name" value="Glyco_hydro_3_N"/>
</dbReference>
<dbReference type="Gene3D" id="3.20.20.300">
    <property type="entry name" value="Glycoside hydrolase, family 3, N-terminal domain"/>
    <property type="match status" value="1"/>
</dbReference>